<dbReference type="InterPro" id="IPR023214">
    <property type="entry name" value="HAD_sf"/>
</dbReference>
<comment type="cofactor">
    <cofactor evidence="3">
        <name>Mg(2+)</name>
        <dbReference type="ChEBI" id="CHEBI:18420"/>
    </cofactor>
</comment>
<dbReference type="UniPathway" id="UPA00299"/>
<evidence type="ECO:0000256" key="2">
    <source>
        <dbReference type="ARBA" id="ARBA00024179"/>
    </source>
</evidence>
<dbReference type="NCBIfam" id="TIGR00685">
    <property type="entry name" value="T6PP"/>
    <property type="match status" value="1"/>
</dbReference>
<dbReference type="OrthoDB" id="9816160at2"/>
<evidence type="ECO:0000256" key="4">
    <source>
        <dbReference type="SAM" id="MobiDB-lite"/>
    </source>
</evidence>
<evidence type="ECO:0000256" key="1">
    <source>
        <dbReference type="ARBA" id="ARBA00022801"/>
    </source>
</evidence>
<comment type="pathway">
    <text evidence="3">Glycan biosynthesis; trehalose biosynthesis.</text>
</comment>
<reference evidence="6" key="1">
    <citation type="submission" date="2016-10" db="EMBL/GenBank/DDBJ databases">
        <authorList>
            <person name="Varghese N."/>
            <person name="Submissions S."/>
        </authorList>
    </citation>
    <scope>NUCLEOTIDE SEQUENCE [LARGE SCALE GENOMIC DNA]</scope>
    <source>
        <strain evidence="6">CGMCC 1.6963</strain>
    </source>
</reference>
<evidence type="ECO:0000256" key="3">
    <source>
        <dbReference type="RuleBase" id="RU361117"/>
    </source>
</evidence>
<comment type="similarity">
    <text evidence="3">Belongs to the trehalose phosphatase family.</text>
</comment>
<evidence type="ECO:0000313" key="5">
    <source>
        <dbReference type="EMBL" id="SES21651.1"/>
    </source>
</evidence>
<dbReference type="SUPFAM" id="SSF56784">
    <property type="entry name" value="HAD-like"/>
    <property type="match status" value="1"/>
</dbReference>
<keyword evidence="3" id="KW-0479">Metal-binding</keyword>
<dbReference type="Gene3D" id="3.40.50.1000">
    <property type="entry name" value="HAD superfamily/HAD-like"/>
    <property type="match status" value="1"/>
</dbReference>
<dbReference type="Proteomes" id="UP000199019">
    <property type="component" value="Unassembled WGS sequence"/>
</dbReference>
<keyword evidence="3" id="KW-0460">Magnesium</keyword>
<dbReference type="Gene3D" id="3.30.70.1020">
    <property type="entry name" value="Trehalose-6-phosphate phosphatase related protein, domain 2"/>
    <property type="match status" value="1"/>
</dbReference>
<accession>A0A1H9VJF5</accession>
<dbReference type="EC" id="3.1.3.12" evidence="3"/>
<comment type="catalytic activity">
    <reaction evidence="3">
        <text>alpha,alpha-trehalose 6-phosphate + H2O = alpha,alpha-trehalose + phosphate</text>
        <dbReference type="Rhea" id="RHEA:23420"/>
        <dbReference type="ChEBI" id="CHEBI:15377"/>
        <dbReference type="ChEBI" id="CHEBI:16551"/>
        <dbReference type="ChEBI" id="CHEBI:43474"/>
        <dbReference type="ChEBI" id="CHEBI:58429"/>
        <dbReference type="EC" id="3.1.3.12"/>
    </reaction>
</comment>
<dbReference type="GO" id="GO:0005992">
    <property type="term" value="P:trehalose biosynthetic process"/>
    <property type="evidence" value="ECO:0007669"/>
    <property type="project" value="UniProtKB-UniPathway"/>
</dbReference>
<dbReference type="GO" id="GO:0046872">
    <property type="term" value="F:metal ion binding"/>
    <property type="evidence" value="ECO:0007669"/>
    <property type="project" value="UniProtKB-KW"/>
</dbReference>
<dbReference type="PANTHER" id="PTHR43768">
    <property type="entry name" value="TREHALOSE 6-PHOSPHATE PHOSPHATASE"/>
    <property type="match status" value="1"/>
</dbReference>
<dbReference type="PANTHER" id="PTHR43768:SF3">
    <property type="entry name" value="TREHALOSE 6-PHOSPHATE PHOSPHATASE"/>
    <property type="match status" value="1"/>
</dbReference>
<evidence type="ECO:0000313" key="6">
    <source>
        <dbReference type="Proteomes" id="UP000199019"/>
    </source>
</evidence>
<dbReference type="AlphaFoldDB" id="A0A1H9VJF5"/>
<dbReference type="InterPro" id="IPR003337">
    <property type="entry name" value="Trehalose_PPase"/>
</dbReference>
<gene>
    <name evidence="5" type="ORF">SAMN05216199_2370</name>
</gene>
<dbReference type="EMBL" id="FOHB01000004">
    <property type="protein sequence ID" value="SES21651.1"/>
    <property type="molecule type" value="Genomic_DNA"/>
</dbReference>
<dbReference type="Pfam" id="PF02358">
    <property type="entry name" value="Trehalose_PPase"/>
    <property type="match status" value="1"/>
</dbReference>
<name>A0A1H9VJF5_9MICO</name>
<dbReference type="STRING" id="587636.SAMN05216199_2370"/>
<dbReference type="InterPro" id="IPR036412">
    <property type="entry name" value="HAD-like_sf"/>
</dbReference>
<dbReference type="GO" id="GO:0004805">
    <property type="term" value="F:trehalose-phosphatase activity"/>
    <property type="evidence" value="ECO:0007669"/>
    <property type="project" value="UniProtKB-EC"/>
</dbReference>
<keyword evidence="1 3" id="KW-0378">Hydrolase</keyword>
<sequence length="258" mass="27330">MALPASLTAALEELARRPSVLVASDFDGVLAPFVQDPMDAKPLEGTIDDLAALAALPRTHAAVVSGRDLDVLTELTGLEDGSPVTRIGSHGAQSSHDDADDLGEEQQQLLERLTGDLHDVVEAHPGVRLEHKPAATVLHTRGQEEHVAEAAVRSALEVAQRHTGVKVLQGKNVVEMSVVTADKGTALKALQEKVGADAALYIGDDVTDEHAFEVMAEPDVSVKVGEGETAARFRVDSGEQVAEALRLLVRLRREATAS</sequence>
<dbReference type="RefSeq" id="WP_091758381.1">
    <property type="nucleotide sequence ID" value="NZ_FOHB01000004.1"/>
</dbReference>
<keyword evidence="6" id="KW-1185">Reference proteome</keyword>
<protein>
    <recommendedName>
        <fullName evidence="3">Trehalose 6-phosphate phosphatase</fullName>
        <ecNumber evidence="3">3.1.3.12</ecNumber>
    </recommendedName>
</protein>
<organism evidence="5 6">
    <name type="scientific">Pedococcus cremeus</name>
    <dbReference type="NCBI Taxonomy" id="587636"/>
    <lineage>
        <taxon>Bacteria</taxon>
        <taxon>Bacillati</taxon>
        <taxon>Actinomycetota</taxon>
        <taxon>Actinomycetes</taxon>
        <taxon>Micrococcales</taxon>
        <taxon>Intrasporangiaceae</taxon>
        <taxon>Pedococcus</taxon>
    </lineage>
</organism>
<comment type="function">
    <text evidence="2 3">Removes the phosphate from trehalose 6-phosphate to produce free trehalose.</text>
</comment>
<dbReference type="InterPro" id="IPR044651">
    <property type="entry name" value="OTSB-like"/>
</dbReference>
<feature type="region of interest" description="Disordered" evidence="4">
    <location>
        <begin position="82"/>
        <end position="102"/>
    </location>
</feature>
<proteinExistence type="inferred from homology"/>